<accession>A0A5B7GCP2</accession>
<evidence type="ECO:0000313" key="2">
    <source>
        <dbReference type="EMBL" id="MPC55336.1"/>
    </source>
</evidence>
<keyword evidence="1" id="KW-0472">Membrane</keyword>
<feature type="transmembrane region" description="Helical" evidence="1">
    <location>
        <begin position="21"/>
        <end position="45"/>
    </location>
</feature>
<evidence type="ECO:0000313" key="3">
    <source>
        <dbReference type="Proteomes" id="UP000324222"/>
    </source>
</evidence>
<keyword evidence="1" id="KW-0812">Transmembrane</keyword>
<evidence type="ECO:0000256" key="1">
    <source>
        <dbReference type="SAM" id="Phobius"/>
    </source>
</evidence>
<gene>
    <name evidence="2" type="ORF">E2C01_049269</name>
</gene>
<keyword evidence="3" id="KW-1185">Reference proteome</keyword>
<protein>
    <submittedName>
        <fullName evidence="2">Uncharacterized protein</fullName>
    </submittedName>
</protein>
<proteinExistence type="predicted"/>
<dbReference type="Proteomes" id="UP000324222">
    <property type="component" value="Unassembled WGS sequence"/>
</dbReference>
<name>A0A5B7GCP2_PORTR</name>
<dbReference type="EMBL" id="VSRR010013085">
    <property type="protein sequence ID" value="MPC55336.1"/>
    <property type="molecule type" value="Genomic_DNA"/>
</dbReference>
<reference evidence="2 3" key="1">
    <citation type="submission" date="2019-05" db="EMBL/GenBank/DDBJ databases">
        <title>Another draft genome of Portunus trituberculatus and its Hox gene families provides insights of decapod evolution.</title>
        <authorList>
            <person name="Jeong J.-H."/>
            <person name="Song I."/>
            <person name="Kim S."/>
            <person name="Choi T."/>
            <person name="Kim D."/>
            <person name="Ryu S."/>
            <person name="Kim W."/>
        </authorList>
    </citation>
    <scope>NUCLEOTIDE SEQUENCE [LARGE SCALE GENOMIC DNA]</scope>
    <source>
        <tissue evidence="2">Muscle</tissue>
    </source>
</reference>
<comment type="caution">
    <text evidence="2">The sequence shown here is derived from an EMBL/GenBank/DDBJ whole genome shotgun (WGS) entry which is preliminary data.</text>
</comment>
<keyword evidence="1" id="KW-1133">Transmembrane helix</keyword>
<sequence length="60" mass="7140">MTPESFRHDHNTHRPLEMLDFYGVFCVFLGGVFIAVVSFICELACRTKIRRRFRLLPRHC</sequence>
<dbReference type="AlphaFoldDB" id="A0A5B7GCP2"/>
<organism evidence="2 3">
    <name type="scientific">Portunus trituberculatus</name>
    <name type="common">Swimming crab</name>
    <name type="synonym">Neptunus trituberculatus</name>
    <dbReference type="NCBI Taxonomy" id="210409"/>
    <lineage>
        <taxon>Eukaryota</taxon>
        <taxon>Metazoa</taxon>
        <taxon>Ecdysozoa</taxon>
        <taxon>Arthropoda</taxon>
        <taxon>Crustacea</taxon>
        <taxon>Multicrustacea</taxon>
        <taxon>Malacostraca</taxon>
        <taxon>Eumalacostraca</taxon>
        <taxon>Eucarida</taxon>
        <taxon>Decapoda</taxon>
        <taxon>Pleocyemata</taxon>
        <taxon>Brachyura</taxon>
        <taxon>Eubrachyura</taxon>
        <taxon>Portunoidea</taxon>
        <taxon>Portunidae</taxon>
        <taxon>Portuninae</taxon>
        <taxon>Portunus</taxon>
    </lineage>
</organism>